<dbReference type="InterPro" id="IPR034466">
    <property type="entry name" value="Methyltransferase_Class_B"/>
</dbReference>
<gene>
    <name evidence="10" type="ORF">GH810_10930</name>
</gene>
<dbReference type="InterPro" id="IPR058240">
    <property type="entry name" value="rSAM_sf"/>
</dbReference>
<sequence length="575" mass="66425">MGKKMKILLCNVSKKYETNAHDYVGLFYLAGVLEREGFEPLVFHGDPEKLMDEMEKNEPDTVGFSCDFDNVQLIAELAKKIKDKWNIPIIVGGPQSIGLKKDFLEKSNVDYILRGEVEVSLPKLLDAILKLQGDLSSIKGLATIKDDIFVETEPPEIIEDLDSLPLPAYHCSLHKNHAYGKLIFTGRGCPYQCAYCAPSPGKQKVRLRSMPLVLEEIRLNLKNNPDLNYIIIMDDTFTINRQRIEEFCEGMKEIRKKRDVVWYCECHVGRIKDWMDILPTMIEAGLIRLQIGIESGDQRVIDQYNKHVKVSDIIEFVTYAADTGLTQIATNFIVGGPEEKVGSTAKLIETLTNQAPGVIDIITGFLRAYPGTQILENPEKFNLQLHDEEGCLCGDDYPFVTQRERSQDQVMKDRQELNKVIRQSMQKKIKNHELEEAVVMKQFKAALTYGIRSRWFEEIYANPRTYEYYYVLYLNEGQAFEESLDFFRDYPQRTFELWRTMTFTQGFPILDGMALSPLEYELILRCAGKRSLGDIKTELYSKFGTAYKNEMEFHGKFVDILYQFNFKYWLTHFTI</sequence>
<evidence type="ECO:0000256" key="2">
    <source>
        <dbReference type="ARBA" id="ARBA00022603"/>
    </source>
</evidence>
<protein>
    <submittedName>
        <fullName evidence="10">Radical SAM protein</fullName>
    </submittedName>
</protein>
<comment type="cofactor">
    <cofactor evidence="1">
        <name>[4Fe-4S] cluster</name>
        <dbReference type="ChEBI" id="CHEBI:49883"/>
    </cofactor>
</comment>
<dbReference type="Pfam" id="PF04055">
    <property type="entry name" value="Radical_SAM"/>
    <property type="match status" value="1"/>
</dbReference>
<keyword evidence="5" id="KW-0479">Metal-binding</keyword>
<dbReference type="OrthoDB" id="9815044at2"/>
<dbReference type="CDD" id="cd02068">
    <property type="entry name" value="radical_SAM_B12_BD"/>
    <property type="match status" value="1"/>
</dbReference>
<accession>A0A923HV19</accession>
<evidence type="ECO:0000256" key="7">
    <source>
        <dbReference type="ARBA" id="ARBA00023014"/>
    </source>
</evidence>
<evidence type="ECO:0000256" key="6">
    <source>
        <dbReference type="ARBA" id="ARBA00023004"/>
    </source>
</evidence>
<dbReference type="Pfam" id="PF02310">
    <property type="entry name" value="B12-binding"/>
    <property type="match status" value="1"/>
</dbReference>
<evidence type="ECO:0000259" key="9">
    <source>
        <dbReference type="PROSITE" id="PS51918"/>
    </source>
</evidence>
<dbReference type="SFLD" id="SFLDG01082">
    <property type="entry name" value="B12-binding_domain_containing"/>
    <property type="match status" value="1"/>
</dbReference>
<dbReference type="SFLD" id="SFLDS00029">
    <property type="entry name" value="Radical_SAM"/>
    <property type="match status" value="1"/>
</dbReference>
<dbReference type="InterPro" id="IPR007197">
    <property type="entry name" value="rSAM"/>
</dbReference>
<dbReference type="SUPFAM" id="SSF102114">
    <property type="entry name" value="Radical SAM enzymes"/>
    <property type="match status" value="1"/>
</dbReference>
<dbReference type="InterPro" id="IPR051198">
    <property type="entry name" value="BchE-like"/>
</dbReference>
<keyword evidence="2" id="KW-0489">Methyltransferase</keyword>
<keyword evidence="6" id="KW-0408">Iron</keyword>
<evidence type="ECO:0000256" key="3">
    <source>
        <dbReference type="ARBA" id="ARBA00022679"/>
    </source>
</evidence>
<evidence type="ECO:0000313" key="11">
    <source>
        <dbReference type="Proteomes" id="UP000616595"/>
    </source>
</evidence>
<dbReference type="InterPro" id="IPR023404">
    <property type="entry name" value="rSAM_horseshoe"/>
</dbReference>
<dbReference type="GO" id="GO:0051539">
    <property type="term" value="F:4 iron, 4 sulfur cluster binding"/>
    <property type="evidence" value="ECO:0007669"/>
    <property type="project" value="UniProtKB-KW"/>
</dbReference>
<evidence type="ECO:0000313" key="10">
    <source>
        <dbReference type="EMBL" id="MBC3888826.1"/>
    </source>
</evidence>
<dbReference type="InterPro" id="IPR006158">
    <property type="entry name" value="Cobalamin-bd"/>
</dbReference>
<dbReference type="Proteomes" id="UP000616595">
    <property type="component" value="Unassembled WGS sequence"/>
</dbReference>
<dbReference type="Gene3D" id="3.40.50.280">
    <property type="entry name" value="Cobalamin-binding domain"/>
    <property type="match status" value="1"/>
</dbReference>
<dbReference type="PROSITE" id="PS51918">
    <property type="entry name" value="RADICAL_SAM"/>
    <property type="match status" value="1"/>
</dbReference>
<dbReference type="CDD" id="cd01335">
    <property type="entry name" value="Radical_SAM"/>
    <property type="match status" value="1"/>
</dbReference>
<evidence type="ECO:0000256" key="1">
    <source>
        <dbReference type="ARBA" id="ARBA00001966"/>
    </source>
</evidence>
<dbReference type="PANTHER" id="PTHR43409:SF7">
    <property type="entry name" value="BLL1977 PROTEIN"/>
    <property type="match status" value="1"/>
</dbReference>
<comment type="caution">
    <text evidence="10">The sequence shown here is derived from an EMBL/GenBank/DDBJ whole genome shotgun (WGS) entry which is preliminary data.</text>
</comment>
<feature type="domain" description="B12-binding" evidence="8">
    <location>
        <begin position="4"/>
        <end position="135"/>
    </location>
</feature>
<dbReference type="Gene3D" id="3.80.30.20">
    <property type="entry name" value="tm_1862 like domain"/>
    <property type="match status" value="1"/>
</dbReference>
<dbReference type="AlphaFoldDB" id="A0A923HV19"/>
<reference evidence="10" key="2">
    <citation type="submission" date="2020-10" db="EMBL/GenBank/DDBJ databases">
        <title>Comparative genomics of the Acetobacterium genus.</title>
        <authorList>
            <person name="Marshall C."/>
            <person name="May H."/>
            <person name="Norman S."/>
        </authorList>
    </citation>
    <scope>NUCLEOTIDE SEQUENCE</scope>
    <source>
        <strain evidence="10">DER-2019</strain>
    </source>
</reference>
<dbReference type="EMBL" id="WJBD01000012">
    <property type="protein sequence ID" value="MBC3888826.1"/>
    <property type="molecule type" value="Genomic_DNA"/>
</dbReference>
<dbReference type="SFLD" id="SFLDG01123">
    <property type="entry name" value="methyltransferase_(Class_B)"/>
    <property type="match status" value="1"/>
</dbReference>
<reference evidence="10" key="1">
    <citation type="submission" date="2019-10" db="EMBL/GenBank/DDBJ databases">
        <authorList>
            <person name="Ross D.E."/>
            <person name="Gulliver D."/>
        </authorList>
    </citation>
    <scope>NUCLEOTIDE SEQUENCE</scope>
    <source>
        <strain evidence="10">DER-2019</strain>
    </source>
</reference>
<dbReference type="GO" id="GO:0003824">
    <property type="term" value="F:catalytic activity"/>
    <property type="evidence" value="ECO:0007669"/>
    <property type="project" value="InterPro"/>
</dbReference>
<keyword evidence="3" id="KW-0808">Transferase</keyword>
<proteinExistence type="predicted"/>
<keyword evidence="11" id="KW-1185">Reference proteome</keyword>
<keyword evidence="7" id="KW-0411">Iron-sulfur</keyword>
<evidence type="ECO:0000259" key="8">
    <source>
        <dbReference type="PROSITE" id="PS51332"/>
    </source>
</evidence>
<dbReference type="GO" id="GO:0031419">
    <property type="term" value="F:cobalamin binding"/>
    <property type="evidence" value="ECO:0007669"/>
    <property type="project" value="InterPro"/>
</dbReference>
<dbReference type="PANTHER" id="PTHR43409">
    <property type="entry name" value="ANAEROBIC MAGNESIUM-PROTOPORPHYRIN IX MONOMETHYL ESTER CYCLASE-RELATED"/>
    <property type="match status" value="1"/>
</dbReference>
<evidence type="ECO:0000256" key="5">
    <source>
        <dbReference type="ARBA" id="ARBA00022723"/>
    </source>
</evidence>
<dbReference type="GO" id="GO:0046872">
    <property type="term" value="F:metal ion binding"/>
    <property type="evidence" value="ECO:0007669"/>
    <property type="project" value="UniProtKB-KW"/>
</dbReference>
<dbReference type="SMART" id="SM00729">
    <property type="entry name" value="Elp3"/>
    <property type="match status" value="1"/>
</dbReference>
<dbReference type="InterPro" id="IPR006638">
    <property type="entry name" value="Elp3/MiaA/NifB-like_rSAM"/>
</dbReference>
<organism evidence="10 11">
    <name type="scientific">Acetobacterium paludosum</name>
    <dbReference type="NCBI Taxonomy" id="52693"/>
    <lineage>
        <taxon>Bacteria</taxon>
        <taxon>Bacillati</taxon>
        <taxon>Bacillota</taxon>
        <taxon>Clostridia</taxon>
        <taxon>Eubacteriales</taxon>
        <taxon>Eubacteriaceae</taxon>
        <taxon>Acetobacterium</taxon>
    </lineage>
</organism>
<dbReference type="PROSITE" id="PS51332">
    <property type="entry name" value="B12_BINDING"/>
    <property type="match status" value="1"/>
</dbReference>
<evidence type="ECO:0000256" key="4">
    <source>
        <dbReference type="ARBA" id="ARBA00022691"/>
    </source>
</evidence>
<keyword evidence="4" id="KW-0949">S-adenosyl-L-methionine</keyword>
<feature type="domain" description="Radical SAM core" evidence="9">
    <location>
        <begin position="174"/>
        <end position="408"/>
    </location>
</feature>
<name>A0A923HV19_9FIRM</name>